<dbReference type="PROSITE" id="PS00895">
    <property type="entry name" value="3_HYDROXYISOBUT_DH"/>
    <property type="match status" value="1"/>
</dbReference>
<dbReference type="PIRSF" id="PIRSF000103">
    <property type="entry name" value="HIBADH"/>
    <property type="match status" value="1"/>
</dbReference>
<proteinExistence type="inferred from homology"/>
<comment type="similarity">
    <text evidence="1">Belongs to the HIBADH-related family.</text>
</comment>
<accession>A0ABT9V0V7</accession>
<dbReference type="InterPro" id="IPR036291">
    <property type="entry name" value="NAD(P)-bd_dom_sf"/>
</dbReference>
<dbReference type="GO" id="GO:0008442">
    <property type="term" value="F:3-hydroxyisobutyrate dehydrogenase activity"/>
    <property type="evidence" value="ECO:0007669"/>
    <property type="project" value="UniProtKB-EC"/>
</dbReference>
<reference evidence="6 7" key="1">
    <citation type="submission" date="2023-07" db="EMBL/GenBank/DDBJ databases">
        <title>Genomic Encyclopedia of Type Strains, Phase IV (KMG-IV): sequencing the most valuable type-strain genomes for metagenomic binning, comparative biology and taxonomic classification.</title>
        <authorList>
            <person name="Goeker M."/>
        </authorList>
    </citation>
    <scope>NUCLEOTIDE SEQUENCE [LARGE SCALE GENOMIC DNA]</scope>
    <source>
        <strain evidence="6 7">DSM 23948</strain>
    </source>
</reference>
<keyword evidence="7" id="KW-1185">Reference proteome</keyword>
<evidence type="ECO:0000256" key="1">
    <source>
        <dbReference type="ARBA" id="ARBA00009080"/>
    </source>
</evidence>
<dbReference type="Gene3D" id="3.40.50.720">
    <property type="entry name" value="NAD(P)-binding Rossmann-like Domain"/>
    <property type="match status" value="1"/>
</dbReference>
<dbReference type="Pfam" id="PF14833">
    <property type="entry name" value="NAD_binding_11"/>
    <property type="match status" value="1"/>
</dbReference>
<evidence type="ECO:0000313" key="7">
    <source>
        <dbReference type="Proteomes" id="UP001231362"/>
    </source>
</evidence>
<protein>
    <submittedName>
        <fullName evidence="6">3-hydroxyisobutyrate dehydrogenase</fullName>
        <ecNumber evidence="6">1.1.1.31</ecNumber>
    </submittedName>
</protein>
<dbReference type="SUPFAM" id="SSF51735">
    <property type="entry name" value="NAD(P)-binding Rossmann-fold domains"/>
    <property type="match status" value="1"/>
</dbReference>
<evidence type="ECO:0000256" key="2">
    <source>
        <dbReference type="ARBA" id="ARBA00023002"/>
    </source>
</evidence>
<dbReference type="Gene3D" id="1.10.1040.10">
    <property type="entry name" value="N-(1-d-carboxylethyl)-l-norvaline Dehydrogenase, domain 2"/>
    <property type="match status" value="1"/>
</dbReference>
<dbReference type="SUPFAM" id="SSF48179">
    <property type="entry name" value="6-phosphogluconate dehydrogenase C-terminal domain-like"/>
    <property type="match status" value="1"/>
</dbReference>
<dbReference type="Proteomes" id="UP001231362">
    <property type="component" value="Unassembled WGS sequence"/>
</dbReference>
<feature type="domain" description="6-phosphogluconate dehydrogenase NADP-binding" evidence="4">
    <location>
        <begin position="2"/>
        <end position="159"/>
    </location>
</feature>
<dbReference type="RefSeq" id="WP_307149189.1">
    <property type="nucleotide sequence ID" value="NZ_JAUSTU010000003.1"/>
</dbReference>
<evidence type="ECO:0000259" key="5">
    <source>
        <dbReference type="Pfam" id="PF14833"/>
    </source>
</evidence>
<dbReference type="InterPro" id="IPR006115">
    <property type="entry name" value="6PGDH_NADP-bd"/>
</dbReference>
<dbReference type="PANTHER" id="PTHR43060:SF15">
    <property type="entry name" value="3-HYDROXYISOBUTYRATE DEHYDROGENASE-LIKE 1, MITOCHONDRIAL-RELATED"/>
    <property type="match status" value="1"/>
</dbReference>
<dbReference type="InterPro" id="IPR015815">
    <property type="entry name" value="HIBADH-related"/>
</dbReference>
<sequence>MKIGFIGLGVMGSRMVKRFLAAGYEVMVYNRTSGKAEPLIKLGAKRAEDLPALAASSDVICSCLSMPEDSIHVFLEGVLPYAKKGAICLDFSTVGADTSQQISQTAAEKGIIFLDAPVSGGPEGVEQGTLTIMVGGDEAAFRKVEPLLQTIGKTIEYLGGSGSGSIAKLINQYLVAVHSLAASEAMVAGAAYGLNSEQLYHLLKVSYGQSRMLERHMEQYVLDRQFEPGGAVKYVHKDVRLANQLFSQAGMTETLGQQAEQSFAFAMSQGLSELDMSAVIQPLEEKCGVIVKK</sequence>
<dbReference type="PANTHER" id="PTHR43060">
    <property type="entry name" value="3-HYDROXYISOBUTYRATE DEHYDROGENASE-LIKE 1, MITOCHONDRIAL-RELATED"/>
    <property type="match status" value="1"/>
</dbReference>
<keyword evidence="3" id="KW-0520">NAD</keyword>
<evidence type="ECO:0000313" key="6">
    <source>
        <dbReference type="EMBL" id="MDQ0154586.1"/>
    </source>
</evidence>
<dbReference type="InterPro" id="IPR002204">
    <property type="entry name" value="3-OH-isobutyrate_DH-rel_CS"/>
</dbReference>
<feature type="domain" description="3-hydroxyisobutyrate dehydrogenase-like NAD-binding" evidence="5">
    <location>
        <begin position="162"/>
        <end position="283"/>
    </location>
</feature>
<keyword evidence="2 6" id="KW-0560">Oxidoreductase</keyword>
<organism evidence="6 7">
    <name type="scientific">Anoxybacillus andreesenii</name>
    <dbReference type="NCBI Taxonomy" id="1325932"/>
    <lineage>
        <taxon>Bacteria</taxon>
        <taxon>Bacillati</taxon>
        <taxon>Bacillota</taxon>
        <taxon>Bacilli</taxon>
        <taxon>Bacillales</taxon>
        <taxon>Anoxybacillaceae</taxon>
        <taxon>Anoxybacillus</taxon>
    </lineage>
</organism>
<dbReference type="InterPro" id="IPR029154">
    <property type="entry name" value="HIBADH-like_NADP-bd"/>
</dbReference>
<dbReference type="EC" id="1.1.1.31" evidence="6"/>
<comment type="caution">
    <text evidence="6">The sequence shown here is derived from an EMBL/GenBank/DDBJ whole genome shotgun (WGS) entry which is preliminary data.</text>
</comment>
<dbReference type="InterPro" id="IPR013328">
    <property type="entry name" value="6PGD_dom2"/>
</dbReference>
<dbReference type="EMBL" id="JAUSTU010000003">
    <property type="protein sequence ID" value="MDQ0154586.1"/>
    <property type="molecule type" value="Genomic_DNA"/>
</dbReference>
<evidence type="ECO:0000256" key="3">
    <source>
        <dbReference type="ARBA" id="ARBA00023027"/>
    </source>
</evidence>
<evidence type="ECO:0000259" key="4">
    <source>
        <dbReference type="Pfam" id="PF03446"/>
    </source>
</evidence>
<dbReference type="InterPro" id="IPR008927">
    <property type="entry name" value="6-PGluconate_DH-like_C_sf"/>
</dbReference>
<name>A0ABT9V0V7_9BACL</name>
<gene>
    <name evidence="6" type="ORF">J2S07_000890</name>
</gene>
<dbReference type="Pfam" id="PF03446">
    <property type="entry name" value="NAD_binding_2"/>
    <property type="match status" value="1"/>
</dbReference>